<reference evidence="11 12" key="1">
    <citation type="submission" date="2016-12" db="EMBL/GenBank/DDBJ databases">
        <title>Thioflexothrix psekupsii D3 genome sequencing and assembly.</title>
        <authorList>
            <person name="Fomenkov A."/>
            <person name="Vincze T."/>
            <person name="Grabovich M."/>
            <person name="Anton B.P."/>
            <person name="Dubinina G."/>
            <person name="Orlova M."/>
            <person name="Belousova E."/>
            <person name="Roberts R.J."/>
        </authorList>
    </citation>
    <scope>NUCLEOTIDE SEQUENCE [LARGE SCALE GENOMIC DNA]</scope>
    <source>
        <strain evidence="11">D3</strain>
    </source>
</reference>
<dbReference type="GO" id="GO:0044877">
    <property type="term" value="F:protein-containing complex binding"/>
    <property type="evidence" value="ECO:0007669"/>
    <property type="project" value="TreeGrafter"/>
</dbReference>
<keyword evidence="4 9" id="KW-1133">Transmembrane helix</keyword>
<dbReference type="AlphaFoldDB" id="A0A251X7G2"/>
<dbReference type="EMBL" id="MSLT01000018">
    <property type="protein sequence ID" value="OUD13270.1"/>
    <property type="molecule type" value="Genomic_DNA"/>
</dbReference>
<accession>A0A251X7G2</accession>
<proteinExistence type="predicted"/>
<keyword evidence="6 9" id="KW-0472">Membrane</keyword>
<dbReference type="SMART" id="SM00100">
    <property type="entry name" value="cNMP"/>
    <property type="match status" value="1"/>
</dbReference>
<gene>
    <name evidence="11" type="ORF">TPSD3_11610</name>
</gene>
<feature type="domain" description="Cyclic nucleotide-binding" evidence="10">
    <location>
        <begin position="31"/>
        <end position="132"/>
    </location>
</feature>
<dbReference type="Proteomes" id="UP000194798">
    <property type="component" value="Unassembled WGS sequence"/>
</dbReference>
<keyword evidence="2" id="KW-0813">Transport</keyword>
<dbReference type="InterPro" id="IPR014710">
    <property type="entry name" value="RmlC-like_jellyroll"/>
</dbReference>
<dbReference type="OrthoDB" id="892842at2"/>
<protein>
    <recommendedName>
        <fullName evidence="10">Cyclic nucleotide-binding domain-containing protein</fullName>
    </recommendedName>
</protein>
<dbReference type="PROSITE" id="PS00889">
    <property type="entry name" value="CNMP_BINDING_2"/>
    <property type="match status" value="1"/>
</dbReference>
<keyword evidence="8" id="KW-0407">Ion channel</keyword>
<dbReference type="InterPro" id="IPR050866">
    <property type="entry name" value="CNG_cation_channel"/>
</dbReference>
<dbReference type="CDD" id="cd00038">
    <property type="entry name" value="CAP_ED"/>
    <property type="match status" value="1"/>
</dbReference>
<evidence type="ECO:0000313" key="12">
    <source>
        <dbReference type="Proteomes" id="UP000194798"/>
    </source>
</evidence>
<dbReference type="Gene3D" id="2.60.120.10">
    <property type="entry name" value="Jelly Rolls"/>
    <property type="match status" value="1"/>
</dbReference>
<evidence type="ECO:0000313" key="11">
    <source>
        <dbReference type="EMBL" id="OUD13270.1"/>
    </source>
</evidence>
<keyword evidence="12" id="KW-1185">Reference proteome</keyword>
<feature type="transmembrane region" description="Helical" evidence="9">
    <location>
        <begin position="6"/>
        <end position="26"/>
    </location>
</feature>
<keyword evidence="3 9" id="KW-0812">Transmembrane</keyword>
<keyword evidence="5" id="KW-0406">Ion transport</keyword>
<dbReference type="GO" id="GO:0016020">
    <property type="term" value="C:membrane"/>
    <property type="evidence" value="ECO:0007669"/>
    <property type="project" value="UniProtKB-SubCell"/>
</dbReference>
<dbReference type="RefSeq" id="WP_086488719.1">
    <property type="nucleotide sequence ID" value="NZ_MSLT01000018.1"/>
</dbReference>
<evidence type="ECO:0000256" key="4">
    <source>
        <dbReference type="ARBA" id="ARBA00022989"/>
    </source>
</evidence>
<evidence type="ECO:0000256" key="9">
    <source>
        <dbReference type="SAM" id="Phobius"/>
    </source>
</evidence>
<evidence type="ECO:0000256" key="8">
    <source>
        <dbReference type="ARBA" id="ARBA00023303"/>
    </source>
</evidence>
<dbReference type="Pfam" id="PF00027">
    <property type="entry name" value="cNMP_binding"/>
    <property type="match status" value="1"/>
</dbReference>
<evidence type="ECO:0000259" key="10">
    <source>
        <dbReference type="PROSITE" id="PS50042"/>
    </source>
</evidence>
<name>A0A251X7G2_9GAMM</name>
<dbReference type="InterPro" id="IPR000595">
    <property type="entry name" value="cNMP-bd_dom"/>
</dbReference>
<evidence type="ECO:0000256" key="3">
    <source>
        <dbReference type="ARBA" id="ARBA00022692"/>
    </source>
</evidence>
<evidence type="ECO:0000256" key="6">
    <source>
        <dbReference type="ARBA" id="ARBA00023136"/>
    </source>
</evidence>
<comment type="subcellular location">
    <subcellularLocation>
        <location evidence="1">Membrane</location>
        <topology evidence="1">Multi-pass membrane protein</topology>
    </subcellularLocation>
</comment>
<dbReference type="InterPro" id="IPR018490">
    <property type="entry name" value="cNMP-bd_dom_sf"/>
</dbReference>
<evidence type="ECO:0000256" key="1">
    <source>
        <dbReference type="ARBA" id="ARBA00004141"/>
    </source>
</evidence>
<dbReference type="PANTHER" id="PTHR45638:SF11">
    <property type="entry name" value="CYCLIC NUCLEOTIDE-GATED CATION CHANNEL SUBUNIT A"/>
    <property type="match status" value="1"/>
</dbReference>
<evidence type="ECO:0000256" key="5">
    <source>
        <dbReference type="ARBA" id="ARBA00023065"/>
    </source>
</evidence>
<dbReference type="InterPro" id="IPR018488">
    <property type="entry name" value="cNMP-bd_CS"/>
</dbReference>
<dbReference type="GO" id="GO:0005221">
    <property type="term" value="F:intracellularly cyclic nucleotide-activated monoatomic cation channel activity"/>
    <property type="evidence" value="ECO:0007669"/>
    <property type="project" value="InterPro"/>
</dbReference>
<dbReference type="SUPFAM" id="SSF51206">
    <property type="entry name" value="cAMP-binding domain-like"/>
    <property type="match status" value="1"/>
</dbReference>
<organism evidence="11 12">
    <name type="scientific">Thioflexithrix psekupsensis</name>
    <dbReference type="NCBI Taxonomy" id="1570016"/>
    <lineage>
        <taxon>Bacteria</taxon>
        <taxon>Pseudomonadati</taxon>
        <taxon>Pseudomonadota</taxon>
        <taxon>Gammaproteobacteria</taxon>
        <taxon>Thiotrichales</taxon>
        <taxon>Thioflexithrix</taxon>
    </lineage>
</organism>
<sequence>MTRLIINSFIYSAALLMIPLEKIIVLNKVPLFAMLKTEDLHMISTIATEEAYEGGHVLFYEGDIGDKLFIIVSGAVTILKNKDGVEVPLITLKENEILGELALFDAETRTATARCTGPCTFLVIERNDIEQLAHEYPAIAFGFIKALMSRMRGMINNKK</sequence>
<dbReference type="PANTHER" id="PTHR45638">
    <property type="entry name" value="CYCLIC NUCLEOTIDE-GATED CATION CHANNEL SUBUNIT A"/>
    <property type="match status" value="1"/>
</dbReference>
<keyword evidence="7" id="KW-1071">Ligand-gated ion channel</keyword>
<comment type="caution">
    <text evidence="11">The sequence shown here is derived from an EMBL/GenBank/DDBJ whole genome shotgun (WGS) entry which is preliminary data.</text>
</comment>
<dbReference type="PROSITE" id="PS50042">
    <property type="entry name" value="CNMP_BINDING_3"/>
    <property type="match status" value="1"/>
</dbReference>
<evidence type="ECO:0000256" key="2">
    <source>
        <dbReference type="ARBA" id="ARBA00022448"/>
    </source>
</evidence>
<evidence type="ECO:0000256" key="7">
    <source>
        <dbReference type="ARBA" id="ARBA00023286"/>
    </source>
</evidence>